<accession>A0A0F9GES9</accession>
<dbReference type="AlphaFoldDB" id="A0A0F9GES9"/>
<comment type="caution">
    <text evidence="1">The sequence shown here is derived from an EMBL/GenBank/DDBJ whole genome shotgun (WGS) entry which is preliminary data.</text>
</comment>
<organism evidence="1">
    <name type="scientific">marine sediment metagenome</name>
    <dbReference type="NCBI Taxonomy" id="412755"/>
    <lineage>
        <taxon>unclassified sequences</taxon>
        <taxon>metagenomes</taxon>
        <taxon>ecological metagenomes</taxon>
    </lineage>
</organism>
<evidence type="ECO:0000313" key="1">
    <source>
        <dbReference type="EMBL" id="KKL97319.1"/>
    </source>
</evidence>
<reference evidence="1" key="1">
    <citation type="journal article" date="2015" name="Nature">
        <title>Complex archaea that bridge the gap between prokaryotes and eukaryotes.</title>
        <authorList>
            <person name="Spang A."/>
            <person name="Saw J.H."/>
            <person name="Jorgensen S.L."/>
            <person name="Zaremba-Niedzwiedzka K."/>
            <person name="Martijn J."/>
            <person name="Lind A.E."/>
            <person name="van Eijk R."/>
            <person name="Schleper C."/>
            <person name="Guy L."/>
            <person name="Ettema T.J."/>
        </authorList>
    </citation>
    <scope>NUCLEOTIDE SEQUENCE</scope>
</reference>
<proteinExistence type="predicted"/>
<sequence>MSDLGQLIRFELNLDLYCKPSEVSRIIRGIEKLTRKKVEGIYFRVKDVEEDLIPMRYMILDLEGYFPILVGILINNKIFQFYITEKKDGMDLYEILFEILRIAKNFYIITFSPWEGNFFKILYHKLLASHSMEELEFLKHLKIIDIQDRYYESLNAGLFKLDEKILPDPLIRISDNVDILFEMKMLDLVAQHNVTCLRSSRIIFKNRYLKLNLI</sequence>
<gene>
    <name evidence="1" type="ORF">LCGC14_1835670</name>
</gene>
<dbReference type="EMBL" id="LAZR01018197">
    <property type="protein sequence ID" value="KKL97319.1"/>
    <property type="molecule type" value="Genomic_DNA"/>
</dbReference>
<protein>
    <submittedName>
        <fullName evidence="1">Uncharacterized protein</fullName>
    </submittedName>
</protein>
<name>A0A0F9GES9_9ZZZZ</name>